<keyword evidence="1" id="KW-0812">Transmembrane</keyword>
<dbReference type="EMBL" id="BRLF01000003">
    <property type="protein sequence ID" value="GKX46698.1"/>
    <property type="molecule type" value="Genomic_DNA"/>
</dbReference>
<evidence type="ECO:0000313" key="4">
    <source>
        <dbReference type="Proteomes" id="UP001058167"/>
    </source>
</evidence>
<keyword evidence="1" id="KW-0472">Membrane</keyword>
<dbReference type="InterPro" id="IPR022553">
    <property type="entry name" value="DUF2645"/>
</dbReference>
<dbReference type="Proteomes" id="UP001165145">
    <property type="component" value="Unassembled WGS sequence"/>
</dbReference>
<organism evidence="3 5">
    <name type="scientific">Pectobacterium carotovorum subsp. carotovorum</name>
    <name type="common">Erwinia carotovora subsp. carotovora</name>
    <dbReference type="NCBI Taxonomy" id="555"/>
    <lineage>
        <taxon>Bacteria</taxon>
        <taxon>Pseudomonadati</taxon>
        <taxon>Pseudomonadota</taxon>
        <taxon>Gammaproteobacteria</taxon>
        <taxon>Enterobacterales</taxon>
        <taxon>Pectobacteriaceae</taxon>
        <taxon>Pectobacterium</taxon>
    </lineage>
</organism>
<name>A0AAI9L130_PECCC</name>
<feature type="transmembrane region" description="Helical" evidence="1">
    <location>
        <begin position="56"/>
        <end position="74"/>
    </location>
</feature>
<keyword evidence="1" id="KW-1133">Transmembrane helix</keyword>
<feature type="transmembrane region" description="Helical" evidence="1">
    <location>
        <begin position="81"/>
        <end position="99"/>
    </location>
</feature>
<feature type="transmembrane region" description="Helical" evidence="1">
    <location>
        <begin position="7"/>
        <end position="28"/>
    </location>
</feature>
<sequence>MKKTTPLSIMVITYTWLLIFLSLIFSSLKEEFFIDGDEIKNICDVVRVFVVDDHRGPMALSILVASIPAIAYGIKTKFKSSALIGSLLFFFLIWGWGFIYKYRDCLWF</sequence>
<dbReference type="Proteomes" id="UP001058167">
    <property type="component" value="Unassembled WGS sequence"/>
</dbReference>
<proteinExistence type="predicted"/>
<evidence type="ECO:0000256" key="1">
    <source>
        <dbReference type="SAM" id="Phobius"/>
    </source>
</evidence>
<reference evidence="3" key="2">
    <citation type="submission" date="2023-02" db="EMBL/GenBank/DDBJ databases">
        <title>Pectobacterium carotovorum subsp. carotovorum NBRC 12380.</title>
        <authorList>
            <person name="Ichikawa N."/>
            <person name="Sato H."/>
            <person name="Tonouchi N."/>
        </authorList>
    </citation>
    <scope>NUCLEOTIDE SEQUENCE</scope>
    <source>
        <strain evidence="3">NBRC 12380</strain>
    </source>
</reference>
<comment type="caution">
    <text evidence="3">The sequence shown here is derived from an EMBL/GenBank/DDBJ whole genome shotgun (WGS) entry which is preliminary data.</text>
</comment>
<evidence type="ECO:0000313" key="3">
    <source>
        <dbReference type="EMBL" id="GLV69144.1"/>
    </source>
</evidence>
<gene>
    <name evidence="3" type="ORF">Pcaca03_15880</name>
    <name evidence="2" type="ORF">SOASR016_14500</name>
</gene>
<dbReference type="AlphaFoldDB" id="A0AAI9L130"/>
<evidence type="ECO:0000313" key="2">
    <source>
        <dbReference type="EMBL" id="GKX46698.1"/>
    </source>
</evidence>
<accession>A0AAI9L130</accession>
<dbReference type="Pfam" id="PF10840">
    <property type="entry name" value="DUF2645"/>
    <property type="match status" value="1"/>
</dbReference>
<evidence type="ECO:0000313" key="5">
    <source>
        <dbReference type="Proteomes" id="UP001165145"/>
    </source>
</evidence>
<keyword evidence="4" id="KW-1185">Reference proteome</keyword>
<dbReference type="RefSeq" id="WP_052235300.1">
    <property type="nucleotide sequence ID" value="NZ_BRCK01000002.1"/>
</dbReference>
<reference evidence="2" key="1">
    <citation type="submission" date="2022-06" db="EMBL/GenBank/DDBJ databases">
        <title>Draft genome sequences of Pectobacterium carotovorum subsp. carotovorum str. NBRC12380.</title>
        <authorList>
            <person name="Wakabayashi Y."/>
            <person name="Kojima K."/>
        </authorList>
    </citation>
    <scope>NUCLEOTIDE SEQUENCE</scope>
    <source>
        <strain evidence="2">NBRC 12380</strain>
    </source>
</reference>
<protein>
    <recommendedName>
        <fullName evidence="6">DUF2645 family protein</fullName>
    </recommendedName>
</protein>
<evidence type="ECO:0008006" key="6">
    <source>
        <dbReference type="Google" id="ProtNLM"/>
    </source>
</evidence>
<dbReference type="GeneID" id="61349511"/>
<dbReference type="EMBL" id="BSRL01000003">
    <property type="protein sequence ID" value="GLV69144.1"/>
    <property type="molecule type" value="Genomic_DNA"/>
</dbReference>